<sequence>MPHARDVSDSLLRPGEFLRRTRLSAKALRLYAEQGLLLPDTVDPSSGYRGYAAGQVERARLIAALRRAGMPLARVRDVVDLDPPQRRAAVARWWTGVEGDVRRRRVLVDALTAEPTEEEHVYEVSLREVPEATVLTAERRLTVDELDGFIAGASDEIAAHLARSGAAPAGPLRVVYHGMVTEDGDGPVEVVQPFTGRVDPAGELRIRLQRAGREAVTCLSRGQAEFPGILGAYDAVGAWVDAQGLERAGSPAEVYLSDRDVDPDRPHVEVAWPVA</sequence>
<feature type="domain" description="HTH merR-type" evidence="2">
    <location>
        <begin position="11"/>
        <end position="81"/>
    </location>
</feature>
<name>A0A1I7CM68_9ACTN</name>
<dbReference type="PANTHER" id="PTHR30204:SF97">
    <property type="entry name" value="MERR FAMILY REGULATORY PROTEIN"/>
    <property type="match status" value="1"/>
</dbReference>
<proteinExistence type="predicted"/>
<dbReference type="AlphaFoldDB" id="A0A1I7CM68"/>
<accession>A0A1I7CM68</accession>
<dbReference type="SMART" id="SM00422">
    <property type="entry name" value="HTH_MERR"/>
    <property type="match status" value="1"/>
</dbReference>
<organism evidence="3 4">
    <name type="scientific">Geodermatophilus amargosae</name>
    <dbReference type="NCBI Taxonomy" id="1296565"/>
    <lineage>
        <taxon>Bacteria</taxon>
        <taxon>Bacillati</taxon>
        <taxon>Actinomycetota</taxon>
        <taxon>Actinomycetes</taxon>
        <taxon>Geodermatophilales</taxon>
        <taxon>Geodermatophilaceae</taxon>
        <taxon>Geodermatophilus</taxon>
    </lineage>
</organism>
<dbReference type="GO" id="GO:0003677">
    <property type="term" value="F:DNA binding"/>
    <property type="evidence" value="ECO:0007669"/>
    <property type="project" value="UniProtKB-KW"/>
</dbReference>
<dbReference type="STRING" id="1296565.SAMN05660657_04665"/>
<dbReference type="InterPro" id="IPR009061">
    <property type="entry name" value="DNA-bd_dom_put_sf"/>
</dbReference>
<dbReference type="SUPFAM" id="SSF55136">
    <property type="entry name" value="Probable bacterial effector-binding domain"/>
    <property type="match status" value="1"/>
</dbReference>
<dbReference type="Pfam" id="PF13411">
    <property type="entry name" value="MerR_1"/>
    <property type="match status" value="1"/>
</dbReference>
<keyword evidence="1 3" id="KW-0238">DNA-binding</keyword>
<dbReference type="Gene3D" id="3.20.80.10">
    <property type="entry name" value="Regulatory factor, effector binding domain"/>
    <property type="match status" value="1"/>
</dbReference>
<dbReference type="OrthoDB" id="7849865at2"/>
<evidence type="ECO:0000313" key="3">
    <source>
        <dbReference type="EMBL" id="SFU00508.1"/>
    </source>
</evidence>
<dbReference type="SUPFAM" id="SSF46955">
    <property type="entry name" value="Putative DNA-binding domain"/>
    <property type="match status" value="1"/>
</dbReference>
<evidence type="ECO:0000256" key="1">
    <source>
        <dbReference type="ARBA" id="ARBA00023125"/>
    </source>
</evidence>
<evidence type="ECO:0000259" key="2">
    <source>
        <dbReference type="PROSITE" id="PS50937"/>
    </source>
</evidence>
<keyword evidence="4" id="KW-1185">Reference proteome</keyword>
<evidence type="ECO:0000313" key="4">
    <source>
        <dbReference type="Proteomes" id="UP000199546"/>
    </source>
</evidence>
<reference evidence="4" key="1">
    <citation type="submission" date="2016-10" db="EMBL/GenBank/DDBJ databases">
        <authorList>
            <person name="Varghese N."/>
            <person name="Submissions S."/>
        </authorList>
    </citation>
    <scope>NUCLEOTIDE SEQUENCE [LARGE SCALE GENOMIC DNA]</scope>
    <source>
        <strain evidence="4">DSM 46136</strain>
    </source>
</reference>
<protein>
    <submittedName>
        <fullName evidence="3">DNA-binding transcriptional regulator, MerR family</fullName>
    </submittedName>
</protein>
<dbReference type="InterPro" id="IPR011256">
    <property type="entry name" value="Reg_factor_effector_dom_sf"/>
</dbReference>
<dbReference type="GO" id="GO:0003700">
    <property type="term" value="F:DNA-binding transcription factor activity"/>
    <property type="evidence" value="ECO:0007669"/>
    <property type="project" value="InterPro"/>
</dbReference>
<dbReference type="PROSITE" id="PS50937">
    <property type="entry name" value="HTH_MERR_2"/>
    <property type="match status" value="1"/>
</dbReference>
<dbReference type="Proteomes" id="UP000199546">
    <property type="component" value="Unassembled WGS sequence"/>
</dbReference>
<gene>
    <name evidence="3" type="ORF">SAMN05660657_04665</name>
</gene>
<dbReference type="InterPro" id="IPR000551">
    <property type="entry name" value="MerR-type_HTH_dom"/>
</dbReference>
<dbReference type="InterPro" id="IPR047057">
    <property type="entry name" value="MerR_fam"/>
</dbReference>
<dbReference type="PANTHER" id="PTHR30204">
    <property type="entry name" value="REDOX-CYCLING DRUG-SENSING TRANSCRIPTIONAL ACTIVATOR SOXR"/>
    <property type="match status" value="1"/>
</dbReference>
<dbReference type="EMBL" id="FPBA01000023">
    <property type="protein sequence ID" value="SFU00508.1"/>
    <property type="molecule type" value="Genomic_DNA"/>
</dbReference>
<dbReference type="Gene3D" id="1.10.1660.10">
    <property type="match status" value="1"/>
</dbReference>